<dbReference type="GO" id="GO:0004252">
    <property type="term" value="F:serine-type endopeptidase activity"/>
    <property type="evidence" value="ECO:0000318"/>
    <property type="project" value="GO_Central"/>
</dbReference>
<reference evidence="15 16" key="1">
    <citation type="journal article" date="2017" name="Nat. Commun.">
        <title>Genome assembly with in vitro proximity ligation data and whole-genome triplication in lettuce.</title>
        <authorList>
            <person name="Reyes-Chin-Wo S."/>
            <person name="Wang Z."/>
            <person name="Yang X."/>
            <person name="Kozik A."/>
            <person name="Arikit S."/>
            <person name="Song C."/>
            <person name="Xia L."/>
            <person name="Froenicke L."/>
            <person name="Lavelle D.O."/>
            <person name="Truco M.J."/>
            <person name="Xia R."/>
            <person name="Zhu S."/>
            <person name="Xu C."/>
            <person name="Xu H."/>
            <person name="Xu X."/>
            <person name="Cox K."/>
            <person name="Korf I."/>
            <person name="Meyers B.C."/>
            <person name="Michelmore R.W."/>
        </authorList>
    </citation>
    <scope>NUCLEOTIDE SEQUENCE [LARGE SCALE GENOMIC DNA]</scope>
    <source>
        <strain evidence="16">cv. Salinas</strain>
        <tissue evidence="15">Seedlings</tissue>
    </source>
</reference>
<evidence type="ECO:0000256" key="10">
    <source>
        <dbReference type="PROSITE-ProRule" id="PRU01240"/>
    </source>
</evidence>
<dbReference type="InterPro" id="IPR036852">
    <property type="entry name" value="Peptidase_S8/S53_dom_sf"/>
</dbReference>
<dbReference type="InterPro" id="IPR045051">
    <property type="entry name" value="SBT"/>
</dbReference>
<protein>
    <submittedName>
        <fullName evidence="15">Uncharacterized protein</fullName>
    </submittedName>
</protein>
<evidence type="ECO:0000313" key="15">
    <source>
        <dbReference type="EMBL" id="KAJ0199648.1"/>
    </source>
</evidence>
<dbReference type="GO" id="GO:0005576">
    <property type="term" value="C:extracellular region"/>
    <property type="evidence" value="ECO:0000318"/>
    <property type="project" value="GO_Central"/>
</dbReference>
<dbReference type="GO" id="GO:0006508">
    <property type="term" value="P:proteolysis"/>
    <property type="evidence" value="ECO:0007669"/>
    <property type="project" value="UniProtKB-KW"/>
</dbReference>
<feature type="active site" description="Charge relay system" evidence="9 10">
    <location>
        <position position="253"/>
    </location>
</feature>
<feature type="active site" description="Charge relay system" evidence="9 10">
    <location>
        <position position="589"/>
    </location>
</feature>
<feature type="domain" description="PA" evidence="12">
    <location>
        <begin position="433"/>
        <end position="504"/>
    </location>
</feature>
<evidence type="ECO:0000256" key="8">
    <source>
        <dbReference type="ARBA" id="ARBA00023180"/>
    </source>
</evidence>
<dbReference type="SUPFAM" id="SSF52743">
    <property type="entry name" value="Subtilisin-like"/>
    <property type="match status" value="1"/>
</dbReference>
<dbReference type="Proteomes" id="UP000235145">
    <property type="component" value="Unassembled WGS sequence"/>
</dbReference>
<dbReference type="Pfam" id="PF05922">
    <property type="entry name" value="Inhibitor_I9"/>
    <property type="match status" value="1"/>
</dbReference>
<evidence type="ECO:0000256" key="2">
    <source>
        <dbReference type="ARBA" id="ARBA00011073"/>
    </source>
</evidence>
<dbReference type="Pfam" id="PF02225">
    <property type="entry name" value="PA"/>
    <property type="match status" value="1"/>
</dbReference>
<dbReference type="InterPro" id="IPR041469">
    <property type="entry name" value="Subtilisin-like_FN3"/>
</dbReference>
<comment type="caution">
    <text evidence="15">The sequence shown here is derived from an EMBL/GenBank/DDBJ whole genome shotgun (WGS) entry which is preliminary data.</text>
</comment>
<dbReference type="InterPro" id="IPR003137">
    <property type="entry name" value="PA_domain"/>
</dbReference>
<evidence type="ECO:0000256" key="5">
    <source>
        <dbReference type="ARBA" id="ARBA00022729"/>
    </source>
</evidence>
<dbReference type="InterPro" id="IPR034197">
    <property type="entry name" value="Peptidases_S8_3"/>
</dbReference>
<evidence type="ECO:0000259" key="14">
    <source>
        <dbReference type="Pfam" id="PF17766"/>
    </source>
</evidence>
<evidence type="ECO:0000256" key="4">
    <source>
        <dbReference type="ARBA" id="ARBA00022670"/>
    </source>
</evidence>
<dbReference type="Gene3D" id="3.40.50.200">
    <property type="entry name" value="Peptidase S8/S53 domain"/>
    <property type="match status" value="1"/>
</dbReference>
<feature type="domain" description="Inhibitor I9" evidence="13">
    <location>
        <begin position="57"/>
        <end position="146"/>
    </location>
</feature>
<dbReference type="InterPro" id="IPR046450">
    <property type="entry name" value="PA_dom_sf"/>
</dbReference>
<keyword evidence="6 10" id="KW-0378">Hydrolase</keyword>
<evidence type="ECO:0000259" key="12">
    <source>
        <dbReference type="Pfam" id="PF02225"/>
    </source>
</evidence>
<evidence type="ECO:0000256" key="7">
    <source>
        <dbReference type="ARBA" id="ARBA00022825"/>
    </source>
</evidence>
<feature type="active site" description="Charge relay system" evidence="9 10">
    <location>
        <position position="180"/>
    </location>
</feature>
<keyword evidence="4 10" id="KW-0645">Protease</keyword>
<dbReference type="Gene3D" id="2.60.40.2310">
    <property type="match status" value="1"/>
</dbReference>
<name>A0A9R1V5D2_LACSA</name>
<sequence>MNHHLSFVTFAANSGHFLFDNIIDQSFFNKMGRFWFLVYSIVCFFIANSVQLDDTQSFIVRIQNDLKPSVFADVEHWYKATLGSLNSRKLDYHKFNSDKKPNQEFLHVYKTVFHGFSARLTPQEAQELEAHPSVVAVLPDQTLQLHTTRSIQFLGLDSNEPNGLLKESDYGSNAIIGILDTGISPEASSFHDQDLGPIPSDWKGECMEGEKFTKNLCNQKIIGARYFTAGFDASIQETNSSAQIRSSRDTDGHGTHTASTAAGRVVANASLFGYAEGVAVGVAPKARVAAYKICWGESCRESDILAGLDKAVEDGVHVISISVGGSRSRPYHLDPIAIGAFGAMTRGVLVSASAGNGGPDAMSVTNTAPWITTVGASTIDRRFPADLILEDGTVITGASVSSSTTIPATKFFPLIHGRNASQGRFYNSRAATCMPESLDTELVRGKIVICDRGGNARVKKGEVVKEAGGIGVIVSNVSPQGEGLVSDSYTIPGMLITESGGKKLHAYISSSKNPMAKIIVHGTRTGVKPAPVVASFSSRGPSIDSLYVLKPDVIAPGVDILAAWPNDVPPSEIPSDLRRTRFNIASGTSMSCPHVSGLAALLKGAHPDWSPAMIRSAIMTTAYMVDREGKPLLDEQSYNEANVWGTGSGHIDPGKAVDPGLVYDITANDYIQFLCAMNYSTQAFRQFSPKPVRCRGKQNKPWNINYPAISIAYGEPRGSSEPEVVVTRTVTHVGEGTSNYNAIVTSPKGVNVTVVPQRMQFTVKGEKQSYTVKIESDHKVTGSWGNMETELGKLIWTDGKHNVVSPIVVIWQHLF</sequence>
<accession>A0A9R1V5D2</accession>
<comment type="subcellular location">
    <subcellularLocation>
        <location evidence="1">Secreted</location>
    </subcellularLocation>
</comment>
<dbReference type="PANTHER" id="PTHR10795">
    <property type="entry name" value="PROPROTEIN CONVERTASE SUBTILISIN/KEXIN"/>
    <property type="match status" value="1"/>
</dbReference>
<evidence type="ECO:0000256" key="6">
    <source>
        <dbReference type="ARBA" id="ARBA00022801"/>
    </source>
</evidence>
<keyword evidence="16" id="KW-1185">Reference proteome</keyword>
<keyword evidence="8" id="KW-0325">Glycoprotein</keyword>
<evidence type="ECO:0000259" key="13">
    <source>
        <dbReference type="Pfam" id="PF05922"/>
    </source>
</evidence>
<feature type="domain" description="Peptidase S8/S53" evidence="11">
    <location>
        <begin position="171"/>
        <end position="627"/>
    </location>
</feature>
<dbReference type="CDD" id="cd02120">
    <property type="entry name" value="PA_subtilisin_like"/>
    <property type="match status" value="1"/>
</dbReference>
<dbReference type="Gene3D" id="3.30.70.80">
    <property type="entry name" value="Peptidase S8 propeptide/proteinase inhibitor I9"/>
    <property type="match status" value="1"/>
</dbReference>
<dbReference type="InterPro" id="IPR000209">
    <property type="entry name" value="Peptidase_S8/S53_dom"/>
</dbReference>
<organism evidence="15 16">
    <name type="scientific">Lactuca sativa</name>
    <name type="common">Garden lettuce</name>
    <dbReference type="NCBI Taxonomy" id="4236"/>
    <lineage>
        <taxon>Eukaryota</taxon>
        <taxon>Viridiplantae</taxon>
        <taxon>Streptophyta</taxon>
        <taxon>Embryophyta</taxon>
        <taxon>Tracheophyta</taxon>
        <taxon>Spermatophyta</taxon>
        <taxon>Magnoliopsida</taxon>
        <taxon>eudicotyledons</taxon>
        <taxon>Gunneridae</taxon>
        <taxon>Pentapetalae</taxon>
        <taxon>asterids</taxon>
        <taxon>campanulids</taxon>
        <taxon>Asterales</taxon>
        <taxon>Asteraceae</taxon>
        <taxon>Cichorioideae</taxon>
        <taxon>Cichorieae</taxon>
        <taxon>Lactucinae</taxon>
        <taxon>Lactuca</taxon>
    </lineage>
</organism>
<dbReference type="InterPro" id="IPR015500">
    <property type="entry name" value="Peptidase_S8_subtilisin-rel"/>
</dbReference>
<dbReference type="CDD" id="cd04852">
    <property type="entry name" value="Peptidases_S8_3"/>
    <property type="match status" value="1"/>
</dbReference>
<dbReference type="PROSITE" id="PS00138">
    <property type="entry name" value="SUBTILASE_SER"/>
    <property type="match status" value="1"/>
</dbReference>
<evidence type="ECO:0000313" key="16">
    <source>
        <dbReference type="Proteomes" id="UP000235145"/>
    </source>
</evidence>
<evidence type="ECO:0000256" key="3">
    <source>
        <dbReference type="ARBA" id="ARBA00022525"/>
    </source>
</evidence>
<dbReference type="Gene3D" id="3.50.30.30">
    <property type="match status" value="1"/>
</dbReference>
<keyword evidence="3" id="KW-0964">Secreted</keyword>
<dbReference type="AlphaFoldDB" id="A0A9R1V5D2"/>
<evidence type="ECO:0000259" key="11">
    <source>
        <dbReference type="Pfam" id="PF00082"/>
    </source>
</evidence>
<dbReference type="FunFam" id="3.30.70.80:FF:000003">
    <property type="entry name" value="Subtilisin-like protease SBT1.9"/>
    <property type="match status" value="1"/>
</dbReference>
<dbReference type="FunFam" id="3.40.50.200:FF:000006">
    <property type="entry name" value="Subtilisin-like protease SBT1.5"/>
    <property type="match status" value="1"/>
</dbReference>
<comment type="similarity">
    <text evidence="2 10">Belongs to the peptidase S8 family.</text>
</comment>
<dbReference type="SUPFAM" id="SSF52025">
    <property type="entry name" value="PA domain"/>
    <property type="match status" value="1"/>
</dbReference>
<dbReference type="GO" id="GO:0048731">
    <property type="term" value="P:system development"/>
    <property type="evidence" value="ECO:0007669"/>
    <property type="project" value="UniProtKB-ARBA"/>
</dbReference>
<dbReference type="FunFam" id="3.50.30.30:FF:000005">
    <property type="entry name" value="subtilisin-like protease SBT1.5"/>
    <property type="match status" value="1"/>
</dbReference>
<dbReference type="PRINTS" id="PR00723">
    <property type="entry name" value="SUBTILISIN"/>
</dbReference>
<dbReference type="PROSITE" id="PS51892">
    <property type="entry name" value="SUBTILASE"/>
    <property type="match status" value="1"/>
</dbReference>
<evidence type="ECO:0000256" key="1">
    <source>
        <dbReference type="ARBA" id="ARBA00004613"/>
    </source>
</evidence>
<evidence type="ECO:0000256" key="9">
    <source>
        <dbReference type="PIRSR" id="PIRSR615500-1"/>
    </source>
</evidence>
<keyword evidence="7 10" id="KW-0720">Serine protease</keyword>
<dbReference type="SUPFAM" id="SSF54897">
    <property type="entry name" value="Protease propeptides/inhibitors"/>
    <property type="match status" value="1"/>
</dbReference>
<dbReference type="InterPro" id="IPR010259">
    <property type="entry name" value="S8pro/Inhibitor_I9"/>
</dbReference>
<dbReference type="EMBL" id="NBSK02000006">
    <property type="protein sequence ID" value="KAJ0199648.1"/>
    <property type="molecule type" value="Genomic_DNA"/>
</dbReference>
<dbReference type="InterPro" id="IPR023828">
    <property type="entry name" value="Peptidase_S8_Ser-AS"/>
</dbReference>
<keyword evidence="5" id="KW-0732">Signal</keyword>
<dbReference type="InterPro" id="IPR037045">
    <property type="entry name" value="S8pro/Inhibitor_I9_sf"/>
</dbReference>
<proteinExistence type="inferred from homology"/>
<feature type="domain" description="Subtilisin-like protease fibronectin type-III" evidence="14">
    <location>
        <begin position="703"/>
        <end position="809"/>
    </location>
</feature>
<dbReference type="Pfam" id="PF00082">
    <property type="entry name" value="Peptidase_S8"/>
    <property type="match status" value="1"/>
</dbReference>
<gene>
    <name evidence="15" type="ORF">LSAT_V11C600303110</name>
</gene>
<dbReference type="Pfam" id="PF17766">
    <property type="entry name" value="fn3_6"/>
    <property type="match status" value="1"/>
</dbReference>